<keyword evidence="1" id="KW-1133">Transmembrane helix</keyword>
<dbReference type="Proteomes" id="UP000016567">
    <property type="component" value="Unassembled WGS sequence"/>
</dbReference>
<feature type="transmembrane region" description="Helical" evidence="1">
    <location>
        <begin position="85"/>
        <end position="113"/>
    </location>
</feature>
<feature type="transmembrane region" description="Helical" evidence="1">
    <location>
        <begin position="125"/>
        <end position="153"/>
    </location>
</feature>
<dbReference type="AlphaFoldDB" id="U3ARE7"/>
<proteinExistence type="predicted"/>
<keyword evidence="1" id="KW-0472">Membrane</keyword>
<evidence type="ECO:0000256" key="1">
    <source>
        <dbReference type="SAM" id="Phobius"/>
    </source>
</evidence>
<dbReference type="RefSeq" id="WP_021710060.1">
    <property type="nucleotide sequence ID" value="NZ_BAOB01000663.1"/>
</dbReference>
<dbReference type="EMBL" id="BATL01000041">
    <property type="protein sequence ID" value="GAD76310.1"/>
    <property type="molecule type" value="Genomic_DNA"/>
</dbReference>
<keyword evidence="3" id="KW-1185">Reference proteome</keyword>
<name>U3ARE7_9VIBR</name>
<reference evidence="2 3" key="1">
    <citation type="submission" date="2013-09" db="EMBL/GenBank/DDBJ databases">
        <title>Whole genome shotgun sequence of Vibrio azureus NBRC 104587.</title>
        <authorList>
            <person name="Isaki S."/>
            <person name="Hosoyama A."/>
            <person name="Numata M."/>
            <person name="Hashimoto M."/>
            <person name="Hosoyama Y."/>
            <person name="Tsuchikane K."/>
            <person name="Noguchi M."/>
            <person name="Hirakata S."/>
            <person name="Ichikawa N."/>
            <person name="Ohji S."/>
            <person name="Yamazoe A."/>
            <person name="Fujita N."/>
        </authorList>
    </citation>
    <scope>NUCLEOTIDE SEQUENCE [LARGE SCALE GENOMIC DNA]</scope>
    <source>
        <strain evidence="2 3">NBRC 104587</strain>
    </source>
</reference>
<accession>U3ARE7</accession>
<sequence length="159" mass="17810">MLLEVKHPEFKNHKVEVKIGGFFSGPKLIVNGSEIKKKNGCYSIPLSSEREMTIQLKYNILDPVPKVKIKERILEIAEPLTWFEYFWIVAQPILLGVLGGSVGVIFGCVAAVANGRIFRSDKSVIAKYTLSFLLTLGALLANFLIVFALLFVLHWQSMT</sequence>
<evidence type="ECO:0000313" key="3">
    <source>
        <dbReference type="Proteomes" id="UP000016567"/>
    </source>
</evidence>
<evidence type="ECO:0000313" key="2">
    <source>
        <dbReference type="EMBL" id="GAD76310.1"/>
    </source>
</evidence>
<protein>
    <submittedName>
        <fullName evidence="2">Uncharacterized protein</fullName>
    </submittedName>
</protein>
<comment type="caution">
    <text evidence="2">The sequence shown here is derived from an EMBL/GenBank/DDBJ whole genome shotgun (WGS) entry which is preliminary data.</text>
</comment>
<gene>
    <name evidence="2" type="ORF">VAZ01S_041_00100</name>
</gene>
<organism evidence="2 3">
    <name type="scientific">Vibrio azureus NBRC 104587</name>
    <dbReference type="NCBI Taxonomy" id="1219077"/>
    <lineage>
        <taxon>Bacteria</taxon>
        <taxon>Pseudomonadati</taxon>
        <taxon>Pseudomonadota</taxon>
        <taxon>Gammaproteobacteria</taxon>
        <taxon>Vibrionales</taxon>
        <taxon>Vibrionaceae</taxon>
        <taxon>Vibrio</taxon>
    </lineage>
</organism>
<keyword evidence="1" id="KW-0812">Transmembrane</keyword>
<dbReference type="OrthoDB" id="710531at2"/>